<evidence type="ECO:0000313" key="3">
    <source>
        <dbReference type="RefSeq" id="XP_022134815.1"/>
    </source>
</evidence>
<reference evidence="3" key="1">
    <citation type="submission" date="2025-08" db="UniProtKB">
        <authorList>
            <consortium name="RefSeq"/>
        </authorList>
    </citation>
    <scope>IDENTIFICATION</scope>
    <source>
        <strain evidence="3">OHB3-1</strain>
    </source>
</reference>
<accession>A0A6J1BZE1</accession>
<feature type="compositionally biased region" description="Basic and acidic residues" evidence="1">
    <location>
        <begin position="177"/>
        <end position="196"/>
    </location>
</feature>
<evidence type="ECO:0000313" key="2">
    <source>
        <dbReference type="Proteomes" id="UP000504603"/>
    </source>
</evidence>
<dbReference type="AlphaFoldDB" id="A0A6J1BZE1"/>
<dbReference type="KEGG" id="mcha:111006997"/>
<keyword evidence="2" id="KW-1185">Reference proteome</keyword>
<gene>
    <name evidence="3" type="primary">LOC111006997</name>
</gene>
<feature type="compositionally biased region" description="Basic and acidic residues" evidence="1">
    <location>
        <begin position="281"/>
        <end position="300"/>
    </location>
</feature>
<feature type="region of interest" description="Disordered" evidence="1">
    <location>
        <begin position="223"/>
        <end position="242"/>
    </location>
</feature>
<feature type="region of interest" description="Disordered" evidence="1">
    <location>
        <begin position="177"/>
        <end position="199"/>
    </location>
</feature>
<dbReference type="PANTHER" id="PTHR33223">
    <property type="entry name" value="CCHC-TYPE DOMAIN-CONTAINING PROTEIN"/>
    <property type="match status" value="1"/>
</dbReference>
<dbReference type="OrthoDB" id="1740536at2759"/>
<evidence type="ECO:0000256" key="1">
    <source>
        <dbReference type="SAM" id="MobiDB-lite"/>
    </source>
</evidence>
<protein>
    <submittedName>
        <fullName evidence="3">Uncharacterized protein LOC111006997</fullName>
    </submittedName>
</protein>
<dbReference type="GeneID" id="111006997"/>
<sequence length="419" mass="47507">MYTPLTSEAVITRKEFDLMKNRFDEQVEALKGKCEKKENSFDDGEMGESPFTTDILKAPISLKFKTLASVEHSRLLSQEVLGSGIEGCQKTATHLTTIRQKEGETLREYVIHFEEEHLKVAHCSDDSAICYFLTGMADETLIVKLGKEAPSTFAEVLQKAKTVIDGQELLSTKLGRTDKRFDQKRSGNQEKGKSDSKYSTTTIPISEILTNIKENGLEKLLKQPDKLKGDPKKRNKDRYYSFHRDHGNDTSSYWELKRQIENLILDGYFKKYVDKPGLSSTEKKEERKRSRMPPRRDDRPAVINTIFGGPSGGKFENKRKKLAKKAWREVCTIQEQRPTCPISFSDYDLEGVYLPQNDALVISPLIDHVQVRRVLVNGGASANILSVTTYLALLLKVASTFASPSAKVTLKSRRWSSLW</sequence>
<name>A0A6J1BZE1_MOMCH</name>
<dbReference type="Proteomes" id="UP000504603">
    <property type="component" value="Unplaced"/>
</dbReference>
<proteinExistence type="predicted"/>
<dbReference type="RefSeq" id="XP_022134815.1">
    <property type="nucleotide sequence ID" value="XM_022279123.1"/>
</dbReference>
<organism evidence="2 3">
    <name type="scientific">Momordica charantia</name>
    <name type="common">Bitter gourd</name>
    <name type="synonym">Balsam pear</name>
    <dbReference type="NCBI Taxonomy" id="3673"/>
    <lineage>
        <taxon>Eukaryota</taxon>
        <taxon>Viridiplantae</taxon>
        <taxon>Streptophyta</taxon>
        <taxon>Embryophyta</taxon>
        <taxon>Tracheophyta</taxon>
        <taxon>Spermatophyta</taxon>
        <taxon>Magnoliopsida</taxon>
        <taxon>eudicotyledons</taxon>
        <taxon>Gunneridae</taxon>
        <taxon>Pentapetalae</taxon>
        <taxon>rosids</taxon>
        <taxon>fabids</taxon>
        <taxon>Cucurbitales</taxon>
        <taxon>Cucurbitaceae</taxon>
        <taxon>Momordiceae</taxon>
        <taxon>Momordica</taxon>
    </lineage>
</organism>
<dbReference type="PANTHER" id="PTHR33223:SF10">
    <property type="entry name" value="AMINOTRANSFERASE-LIKE PLANT MOBILE DOMAIN-CONTAINING PROTEIN"/>
    <property type="match status" value="1"/>
</dbReference>
<feature type="region of interest" description="Disordered" evidence="1">
    <location>
        <begin position="279"/>
        <end position="303"/>
    </location>
</feature>